<feature type="transmembrane region" description="Helical" evidence="1">
    <location>
        <begin position="61"/>
        <end position="86"/>
    </location>
</feature>
<dbReference type="Proteomes" id="UP000001944">
    <property type="component" value="Chromosome"/>
</dbReference>
<keyword evidence="1" id="KW-0812">Transmembrane</keyword>
<evidence type="ECO:0000313" key="3">
    <source>
        <dbReference type="EMBL" id="CAJ79522.1"/>
    </source>
</evidence>
<keyword evidence="1" id="KW-1133">Transmembrane helix</keyword>
<name>A0AAI8BFI6_FRATH</name>
<reference evidence="3" key="4">
    <citation type="submission" date="2015-02" db="EMBL/GenBank/DDBJ databases">
        <title>Complete genome sequence of Francisella tularensis LVS (Live Vaccine Strain).</title>
        <authorList>
            <person name="Chain P."/>
            <person name="Larimer F."/>
            <person name="Land M."/>
            <person name="Stilwagen S."/>
            <person name="Larsson P."/>
            <person name="Bearden S."/>
            <person name="Chu M."/>
            <person name="Oyston P."/>
            <person name="Forsman M."/>
            <person name="Andersson S."/>
            <person name="Lindler L."/>
            <person name="Titball R."/>
            <person name="Garcia E."/>
        </authorList>
    </citation>
    <scope>NUCLEOTIDE SEQUENCE</scope>
    <source>
        <strain evidence="3">LVS</strain>
    </source>
</reference>
<dbReference type="KEGG" id="ftl:FTL_1083"/>
<feature type="transmembrane region" description="Helical" evidence="1">
    <location>
        <begin position="25"/>
        <end position="49"/>
    </location>
</feature>
<proteinExistence type="predicted"/>
<gene>
    <name evidence="3" type="ordered locus">FTL_1083</name>
    <name evidence="2" type="ORF">AW21_1991</name>
</gene>
<keyword evidence="1" id="KW-0472">Membrane</keyword>
<dbReference type="EMBL" id="CP009694">
    <property type="protein sequence ID" value="AJI58134.1"/>
    <property type="molecule type" value="Genomic_DNA"/>
</dbReference>
<dbReference type="Proteomes" id="UP000031874">
    <property type="component" value="Chromosome"/>
</dbReference>
<reference evidence="2 5" key="3">
    <citation type="journal article" date="2015" name="Genome Announc.">
        <title>Genome sequencing of 18 francisella strains to aid in assay development and testing.</title>
        <authorList>
            <person name="Johnson S.L."/>
            <person name="Daligault H.E."/>
            <person name="Davenport K.W."/>
            <person name="Coyne S.R."/>
            <person name="Frey K.G."/>
            <person name="Koroleva G.I."/>
            <person name="Broomall S.M."/>
            <person name="Bishop-Lilly K.A."/>
            <person name="Bruce D.C."/>
            <person name="Chertkov O."/>
            <person name="Freitas T."/>
            <person name="Jaissle J."/>
            <person name="Ladner J.T."/>
            <person name="Rosenzweig C.N."/>
            <person name="Gibbons H.S."/>
            <person name="Palacios G.F."/>
            <person name="Redden C.L."/>
            <person name="Xu Y."/>
            <person name="Minogue T.D."/>
            <person name="Chain P.S."/>
        </authorList>
    </citation>
    <scope>NUCLEOTIDE SEQUENCE [LARGE SCALE GENOMIC DNA]</scope>
    <source>
        <strain evidence="2 5">LVS</strain>
    </source>
</reference>
<dbReference type="EMBL" id="AM233362">
    <property type="protein sequence ID" value="CAJ79522.1"/>
    <property type="molecule type" value="Genomic_DNA"/>
</dbReference>
<evidence type="ECO:0000313" key="2">
    <source>
        <dbReference type="EMBL" id="AJI58134.1"/>
    </source>
</evidence>
<dbReference type="AlphaFoldDB" id="A0AAI8BFI6"/>
<organism evidence="2 5">
    <name type="scientific">Francisella tularensis subsp. holarctica (strain LVS)</name>
    <dbReference type="NCBI Taxonomy" id="376619"/>
    <lineage>
        <taxon>Bacteria</taxon>
        <taxon>Pseudomonadati</taxon>
        <taxon>Pseudomonadota</taxon>
        <taxon>Gammaproteobacteria</taxon>
        <taxon>Thiotrichales</taxon>
        <taxon>Francisellaceae</taxon>
        <taxon>Francisella</taxon>
    </lineage>
</organism>
<evidence type="ECO:0000313" key="4">
    <source>
        <dbReference type="Proteomes" id="UP000001944"/>
    </source>
</evidence>
<evidence type="ECO:0000256" key="1">
    <source>
        <dbReference type="SAM" id="Phobius"/>
    </source>
</evidence>
<reference evidence="3 4" key="1">
    <citation type="submission" date="2006-02" db="EMBL/GenBank/DDBJ databases">
        <authorList>
            <consortium name="Microbial Genomics Group"/>
            <consortium name="Lawrence Livermore National Laboratory"/>
            <consortium name="and the Genome Analysis Group"/>
            <consortium name="Oak Ridge National Laboratory"/>
            <person name="Larimer F.W."/>
        </authorList>
    </citation>
    <scope>NUCLEOTIDE SEQUENCE [LARGE SCALE GENOMIC DNA]</scope>
    <source>
        <strain evidence="3 4">LVS</strain>
    </source>
</reference>
<sequence>MILSSVLLDKWIDNYPERKELGNGYYALLAFIAKFSYAIATLITLPLIDSSYSTDPDNLNMILRIVYCVLPCIMKLSAALIIFIWYKKLANNYNRL</sequence>
<reference evidence="4" key="2">
    <citation type="submission" date="2006-03" db="EMBL/GenBank/DDBJ databases">
        <title>Complete genome sequence of Francisella tularensis LVS (Live Vaccine Strain).</title>
        <authorList>
            <person name="Chain P."/>
            <person name="Larimer F."/>
            <person name="Land M."/>
            <person name="Stilwagen S."/>
            <person name="Larsson P."/>
            <person name="Bearden S."/>
            <person name="Chu M."/>
            <person name="Oyston P."/>
            <person name="Forsman M."/>
            <person name="Andersson S."/>
            <person name="Lindler L."/>
            <person name="Titball R."/>
            <person name="Garcia E."/>
        </authorList>
    </citation>
    <scope>NUCLEOTIDE SEQUENCE [LARGE SCALE GENOMIC DNA]</scope>
    <source>
        <strain evidence="4">LVS</strain>
    </source>
</reference>
<evidence type="ECO:0000313" key="5">
    <source>
        <dbReference type="Proteomes" id="UP000031874"/>
    </source>
</evidence>
<accession>A0AAI8BFI6</accession>
<protein>
    <submittedName>
        <fullName evidence="2">Uncharacterized protein</fullName>
    </submittedName>
</protein>